<proteinExistence type="predicted"/>
<dbReference type="EMBL" id="CAJNNW010005109">
    <property type="protein sequence ID" value="CAE8647090.1"/>
    <property type="molecule type" value="Genomic_DNA"/>
</dbReference>
<evidence type="ECO:0000313" key="3">
    <source>
        <dbReference type="EMBL" id="CAE8647090.1"/>
    </source>
</evidence>
<dbReference type="AlphaFoldDB" id="A0A813I9M3"/>
<feature type="domain" description="FH2" evidence="2">
    <location>
        <begin position="1"/>
        <end position="125"/>
    </location>
</feature>
<name>A0A813I9M3_POLGL</name>
<sequence>RAARYKMTDLQEELNTFTASASQMQRMLQSPENLSDPAFSEHGEILAGCRAELDQLQLELKSCQGHYAEIGKWFHMEELKASKPTDEFFGIWDKFLVDVGQARKTMQELEQKEDLKRRRLARRASSISGSKDGEGKRRSLTPSSRRVSVSSEAGTSPALNEIVRSPPRRHSVGKPTSPLARHADSPSGQMRRAVSEL</sequence>
<dbReference type="InterPro" id="IPR015425">
    <property type="entry name" value="FH2_Formin"/>
</dbReference>
<dbReference type="Gene3D" id="1.20.58.2220">
    <property type="entry name" value="Formin, FH2 domain"/>
    <property type="match status" value="1"/>
</dbReference>
<dbReference type="InterPro" id="IPR042201">
    <property type="entry name" value="FH2_Formin_sf"/>
</dbReference>
<feature type="non-terminal residue" evidence="3">
    <location>
        <position position="1"/>
    </location>
</feature>
<comment type="caution">
    <text evidence="3">The sequence shown here is derived from an EMBL/GenBank/DDBJ whole genome shotgun (WGS) entry which is preliminary data.</text>
</comment>
<accession>A0A813I9M3</accession>
<organism evidence="3 4">
    <name type="scientific">Polarella glacialis</name>
    <name type="common">Dinoflagellate</name>
    <dbReference type="NCBI Taxonomy" id="89957"/>
    <lineage>
        <taxon>Eukaryota</taxon>
        <taxon>Sar</taxon>
        <taxon>Alveolata</taxon>
        <taxon>Dinophyceae</taxon>
        <taxon>Suessiales</taxon>
        <taxon>Suessiaceae</taxon>
        <taxon>Polarella</taxon>
    </lineage>
</organism>
<evidence type="ECO:0000256" key="1">
    <source>
        <dbReference type="SAM" id="MobiDB-lite"/>
    </source>
</evidence>
<feature type="region of interest" description="Disordered" evidence="1">
    <location>
        <begin position="111"/>
        <end position="197"/>
    </location>
</feature>
<reference evidence="3" key="1">
    <citation type="submission" date="2021-02" db="EMBL/GenBank/DDBJ databases">
        <authorList>
            <person name="Dougan E. K."/>
            <person name="Rhodes N."/>
            <person name="Thang M."/>
            <person name="Chan C."/>
        </authorList>
    </citation>
    <scope>NUCLEOTIDE SEQUENCE</scope>
</reference>
<evidence type="ECO:0000313" key="4">
    <source>
        <dbReference type="Proteomes" id="UP000626109"/>
    </source>
</evidence>
<gene>
    <name evidence="3" type="ORF">PGLA2088_LOCUS5380</name>
</gene>
<feature type="compositionally biased region" description="Polar residues" evidence="1">
    <location>
        <begin position="140"/>
        <end position="158"/>
    </location>
</feature>
<evidence type="ECO:0000259" key="2">
    <source>
        <dbReference type="PROSITE" id="PS51444"/>
    </source>
</evidence>
<dbReference type="Proteomes" id="UP000626109">
    <property type="component" value="Unassembled WGS sequence"/>
</dbReference>
<dbReference type="SUPFAM" id="SSF101447">
    <property type="entry name" value="Formin homology 2 domain (FH2 domain)"/>
    <property type="match status" value="1"/>
</dbReference>
<dbReference type="PROSITE" id="PS51444">
    <property type="entry name" value="FH2"/>
    <property type="match status" value="1"/>
</dbReference>
<protein>
    <recommendedName>
        <fullName evidence="2">FH2 domain-containing protein</fullName>
    </recommendedName>
</protein>